<protein>
    <recommendedName>
        <fullName evidence="6">RNA polymerase sigma factor</fullName>
    </recommendedName>
</protein>
<dbReference type="InterPro" id="IPR039425">
    <property type="entry name" value="RNA_pol_sigma-70-like"/>
</dbReference>
<evidence type="ECO:0000256" key="5">
    <source>
        <dbReference type="ARBA" id="ARBA00023163"/>
    </source>
</evidence>
<dbReference type="NCBIfam" id="TIGR02937">
    <property type="entry name" value="sigma70-ECF"/>
    <property type="match status" value="1"/>
</dbReference>
<evidence type="ECO:0000256" key="2">
    <source>
        <dbReference type="ARBA" id="ARBA00023015"/>
    </source>
</evidence>
<dbReference type="InterPro" id="IPR014284">
    <property type="entry name" value="RNA_pol_sigma-70_dom"/>
</dbReference>
<dbReference type="InterPro" id="IPR013249">
    <property type="entry name" value="RNA_pol_sigma70_r4_t2"/>
</dbReference>
<dbReference type="InterPro" id="IPR007627">
    <property type="entry name" value="RNA_pol_sigma70_r2"/>
</dbReference>
<evidence type="ECO:0000256" key="1">
    <source>
        <dbReference type="ARBA" id="ARBA00010641"/>
    </source>
</evidence>
<dbReference type="PANTHER" id="PTHR43133:SF51">
    <property type="entry name" value="RNA POLYMERASE SIGMA FACTOR"/>
    <property type="match status" value="1"/>
</dbReference>
<dbReference type="SUPFAM" id="SSF88946">
    <property type="entry name" value="Sigma2 domain of RNA polymerase sigma factors"/>
    <property type="match status" value="1"/>
</dbReference>
<sequence>MRKNGLVNQILSPGFRQRLTRFISQKVADPMDVDEIVQDTLVSALDSLPGFKGQSQLFTWICGIARHEILDFYRRKKIKQIVFSKLPFLENLVSEALGPELALQELETKIKIVATLKHLSEGYAQILRLKYVEGRSMAEIAEKLDLTIKAVESRLTRARLAFQKVYANQGYRQIGTTAFD</sequence>
<evidence type="ECO:0000256" key="3">
    <source>
        <dbReference type="ARBA" id="ARBA00023082"/>
    </source>
</evidence>
<proteinExistence type="inferred from homology"/>
<keyword evidence="2 6" id="KW-0805">Transcription regulation</keyword>
<evidence type="ECO:0000256" key="6">
    <source>
        <dbReference type="RuleBase" id="RU000716"/>
    </source>
</evidence>
<dbReference type="GO" id="GO:0006352">
    <property type="term" value="P:DNA-templated transcription initiation"/>
    <property type="evidence" value="ECO:0007669"/>
    <property type="project" value="InterPro"/>
</dbReference>
<dbReference type="Pfam" id="PF04542">
    <property type="entry name" value="Sigma70_r2"/>
    <property type="match status" value="1"/>
</dbReference>
<feature type="domain" description="RNA polymerase sigma-70 region 2" evidence="7">
    <location>
        <begin position="16"/>
        <end position="77"/>
    </location>
</feature>
<evidence type="ECO:0000259" key="8">
    <source>
        <dbReference type="Pfam" id="PF08281"/>
    </source>
</evidence>
<organism evidence="9 10">
    <name type="scientific">Candidatus Chisholmbacteria bacterium RIFCSPHIGHO2_01_FULL_52_32</name>
    <dbReference type="NCBI Taxonomy" id="1797591"/>
    <lineage>
        <taxon>Bacteria</taxon>
        <taxon>Candidatus Chisholmiibacteriota</taxon>
    </lineage>
</organism>
<evidence type="ECO:0000259" key="7">
    <source>
        <dbReference type="Pfam" id="PF04542"/>
    </source>
</evidence>
<dbReference type="GO" id="GO:0016987">
    <property type="term" value="F:sigma factor activity"/>
    <property type="evidence" value="ECO:0007669"/>
    <property type="project" value="UniProtKB-KW"/>
</dbReference>
<comment type="caution">
    <text evidence="9">The sequence shown here is derived from an EMBL/GenBank/DDBJ whole genome shotgun (WGS) entry which is preliminary data.</text>
</comment>
<dbReference type="Gene3D" id="1.10.1740.10">
    <property type="match status" value="1"/>
</dbReference>
<dbReference type="InterPro" id="IPR036388">
    <property type="entry name" value="WH-like_DNA-bd_sf"/>
</dbReference>
<gene>
    <name evidence="9" type="ORF">A2786_00050</name>
</gene>
<keyword evidence="4 6" id="KW-0238">DNA-binding</keyword>
<dbReference type="Pfam" id="PF08281">
    <property type="entry name" value="Sigma70_r4_2"/>
    <property type="match status" value="1"/>
</dbReference>
<dbReference type="CDD" id="cd06171">
    <property type="entry name" value="Sigma70_r4"/>
    <property type="match status" value="1"/>
</dbReference>
<keyword evidence="5 6" id="KW-0804">Transcription</keyword>
<feature type="domain" description="RNA polymerase sigma factor 70 region 4 type 2" evidence="8">
    <location>
        <begin position="111"/>
        <end position="160"/>
    </location>
</feature>
<evidence type="ECO:0000313" key="10">
    <source>
        <dbReference type="Proteomes" id="UP000179233"/>
    </source>
</evidence>
<comment type="similarity">
    <text evidence="1 6">Belongs to the sigma-70 factor family. ECF subfamily.</text>
</comment>
<dbReference type="GO" id="GO:0003677">
    <property type="term" value="F:DNA binding"/>
    <property type="evidence" value="ECO:0007669"/>
    <property type="project" value="UniProtKB-KW"/>
</dbReference>
<dbReference type="Gene3D" id="1.10.10.10">
    <property type="entry name" value="Winged helix-like DNA-binding domain superfamily/Winged helix DNA-binding domain"/>
    <property type="match status" value="1"/>
</dbReference>
<evidence type="ECO:0000256" key="4">
    <source>
        <dbReference type="ARBA" id="ARBA00023125"/>
    </source>
</evidence>
<dbReference type="InterPro" id="IPR013325">
    <property type="entry name" value="RNA_pol_sigma_r2"/>
</dbReference>
<dbReference type="InterPro" id="IPR000838">
    <property type="entry name" value="RNA_pol_sigma70_ECF_CS"/>
</dbReference>
<dbReference type="SUPFAM" id="SSF88659">
    <property type="entry name" value="Sigma3 and sigma4 domains of RNA polymerase sigma factors"/>
    <property type="match status" value="1"/>
</dbReference>
<keyword evidence="3 6" id="KW-0731">Sigma factor</keyword>
<dbReference type="PROSITE" id="PS01063">
    <property type="entry name" value="SIGMA70_ECF"/>
    <property type="match status" value="1"/>
</dbReference>
<dbReference type="AlphaFoldDB" id="A0A1G1VQF7"/>
<accession>A0A1G1VQF7</accession>
<dbReference type="InterPro" id="IPR013324">
    <property type="entry name" value="RNA_pol_sigma_r3/r4-like"/>
</dbReference>
<reference evidence="9 10" key="1">
    <citation type="journal article" date="2016" name="Nat. Commun.">
        <title>Thousands of microbial genomes shed light on interconnected biogeochemical processes in an aquifer system.</title>
        <authorList>
            <person name="Anantharaman K."/>
            <person name="Brown C.T."/>
            <person name="Hug L.A."/>
            <person name="Sharon I."/>
            <person name="Castelle C.J."/>
            <person name="Probst A.J."/>
            <person name="Thomas B.C."/>
            <person name="Singh A."/>
            <person name="Wilkins M.J."/>
            <person name="Karaoz U."/>
            <person name="Brodie E.L."/>
            <person name="Williams K.H."/>
            <person name="Hubbard S.S."/>
            <person name="Banfield J.F."/>
        </authorList>
    </citation>
    <scope>NUCLEOTIDE SEQUENCE [LARGE SCALE GENOMIC DNA]</scope>
</reference>
<name>A0A1G1VQF7_9BACT</name>
<evidence type="ECO:0000313" key="9">
    <source>
        <dbReference type="EMBL" id="OGY17622.1"/>
    </source>
</evidence>
<dbReference type="Proteomes" id="UP000179233">
    <property type="component" value="Unassembled WGS sequence"/>
</dbReference>
<dbReference type="PANTHER" id="PTHR43133">
    <property type="entry name" value="RNA POLYMERASE ECF-TYPE SIGMA FACTO"/>
    <property type="match status" value="1"/>
</dbReference>
<dbReference type="EMBL" id="MHCJ01000008">
    <property type="protein sequence ID" value="OGY17622.1"/>
    <property type="molecule type" value="Genomic_DNA"/>
</dbReference>